<dbReference type="AlphaFoldDB" id="U3AAG8"/>
<dbReference type="Gene3D" id="3.30.420.10">
    <property type="entry name" value="Ribonuclease H-like superfamily/Ribonuclease H"/>
    <property type="match status" value="1"/>
</dbReference>
<gene>
    <name evidence="2" type="ORF">VAZ01S_055_00410</name>
</gene>
<feature type="domain" description="Integrase catalytic" evidence="1">
    <location>
        <begin position="102"/>
        <end position="262"/>
    </location>
</feature>
<dbReference type="InterPro" id="IPR048020">
    <property type="entry name" value="Transpos_IS3"/>
</dbReference>
<proteinExistence type="predicted"/>
<evidence type="ECO:0000259" key="1">
    <source>
        <dbReference type="PROSITE" id="PS50994"/>
    </source>
</evidence>
<dbReference type="InterPro" id="IPR036397">
    <property type="entry name" value="RNaseH_sf"/>
</dbReference>
<name>U3AAG8_9VIBR</name>
<dbReference type="STRING" id="1219077.VAZ01S_055_00410"/>
<evidence type="ECO:0000313" key="2">
    <source>
        <dbReference type="EMBL" id="GAD76916.1"/>
    </source>
</evidence>
<evidence type="ECO:0000313" key="3">
    <source>
        <dbReference type="Proteomes" id="UP000016567"/>
    </source>
</evidence>
<dbReference type="InterPro" id="IPR001584">
    <property type="entry name" value="Integrase_cat-core"/>
</dbReference>
<dbReference type="PROSITE" id="PS50994">
    <property type="entry name" value="INTEGRASE"/>
    <property type="match status" value="1"/>
</dbReference>
<accession>U3AAG8</accession>
<dbReference type="GO" id="GO:0003676">
    <property type="term" value="F:nucleic acid binding"/>
    <property type="evidence" value="ECO:0007669"/>
    <property type="project" value="InterPro"/>
</dbReference>
<dbReference type="GO" id="GO:0015074">
    <property type="term" value="P:DNA integration"/>
    <property type="evidence" value="ECO:0007669"/>
    <property type="project" value="InterPro"/>
</dbReference>
<dbReference type="Pfam" id="PF13276">
    <property type="entry name" value="HTH_21"/>
    <property type="match status" value="1"/>
</dbReference>
<dbReference type="PANTHER" id="PTHR46889">
    <property type="entry name" value="TRANSPOSASE INSF FOR INSERTION SEQUENCE IS3B-RELATED"/>
    <property type="match status" value="1"/>
</dbReference>
<reference evidence="2 3" key="1">
    <citation type="submission" date="2013-09" db="EMBL/GenBank/DDBJ databases">
        <title>Whole genome shotgun sequence of Vibrio azureus NBRC 104587.</title>
        <authorList>
            <person name="Isaki S."/>
            <person name="Hosoyama A."/>
            <person name="Numata M."/>
            <person name="Hashimoto M."/>
            <person name="Hosoyama Y."/>
            <person name="Tsuchikane K."/>
            <person name="Noguchi M."/>
            <person name="Hirakata S."/>
            <person name="Ichikawa N."/>
            <person name="Ohji S."/>
            <person name="Yamazoe A."/>
            <person name="Fujita N."/>
        </authorList>
    </citation>
    <scope>NUCLEOTIDE SEQUENCE [LARGE SCALE GENOMIC DNA]</scope>
    <source>
        <strain evidence="2 3">NBRC 104587</strain>
    </source>
</reference>
<dbReference type="eggNOG" id="COG2801">
    <property type="taxonomic scope" value="Bacteria"/>
</dbReference>
<dbReference type="SUPFAM" id="SSF53098">
    <property type="entry name" value="Ribonuclease H-like"/>
    <property type="match status" value="1"/>
</dbReference>
<dbReference type="Pfam" id="PF00665">
    <property type="entry name" value="rve"/>
    <property type="match status" value="1"/>
</dbReference>
<comment type="caution">
    <text evidence="2">The sequence shown here is derived from an EMBL/GenBank/DDBJ whole genome shotgun (WGS) entry which is preliminary data.</text>
</comment>
<dbReference type="InterPro" id="IPR050900">
    <property type="entry name" value="Transposase_IS3/IS150/IS904"/>
</dbReference>
<organism evidence="2 3">
    <name type="scientific">Vibrio azureus NBRC 104587</name>
    <dbReference type="NCBI Taxonomy" id="1219077"/>
    <lineage>
        <taxon>Bacteria</taxon>
        <taxon>Pseudomonadati</taxon>
        <taxon>Pseudomonadota</taxon>
        <taxon>Gammaproteobacteria</taxon>
        <taxon>Vibrionales</taxon>
        <taxon>Vibrionaceae</taxon>
        <taxon>Vibrio</taxon>
    </lineage>
</organism>
<dbReference type="InterPro" id="IPR012337">
    <property type="entry name" value="RNaseH-like_sf"/>
</dbReference>
<dbReference type="EMBL" id="BATL01000055">
    <property type="protein sequence ID" value="GAD76916.1"/>
    <property type="molecule type" value="Genomic_DNA"/>
</dbReference>
<dbReference type="NCBIfam" id="NF033516">
    <property type="entry name" value="transpos_IS3"/>
    <property type="match status" value="1"/>
</dbReference>
<keyword evidence="3" id="KW-1185">Reference proteome</keyword>
<sequence length="266" mass="31208">MPIKRQCELLSIARSTAYYQPIGLSAEEIELRRMIDEIHLQYLFMGSIRIRNKLTKKGHNVNRKRVVRLIRDMGIGAIYPKPRTTLANEAHKVYPYLLRDIEVTYPNQAWAIDITYIPMAKGFLYLVAIIDWYSRKVLSWRLSNTMDTSFCIEAFEDALKHYGPPDIFNSDQGSQFTSTEFTQKLLDHGVRISMDGKGRWVDNVFIERLWRSLKYEEVYLKAYTTPREAGLEIGHYMVFYNEERNRQGLNDLTPDEAYLGRQRYAA</sequence>
<protein>
    <submittedName>
        <fullName evidence="2">Putative transposase</fullName>
    </submittedName>
</protein>
<dbReference type="Proteomes" id="UP000016567">
    <property type="component" value="Unassembled WGS sequence"/>
</dbReference>
<dbReference type="PANTHER" id="PTHR46889:SF7">
    <property type="entry name" value="TRANSPOSASE FOR INSERTION SEQUENCE ELEMENT IS904"/>
    <property type="match status" value="1"/>
</dbReference>
<dbReference type="InterPro" id="IPR025948">
    <property type="entry name" value="HTH-like_dom"/>
</dbReference>